<dbReference type="InterPro" id="IPR011041">
    <property type="entry name" value="Quinoprot_gluc/sorb_DH_b-prop"/>
</dbReference>
<evidence type="ECO:0000259" key="1">
    <source>
        <dbReference type="Pfam" id="PF07995"/>
    </source>
</evidence>
<comment type="caution">
    <text evidence="2">The sequence shown here is derived from an EMBL/GenBank/DDBJ whole genome shotgun (WGS) entry which is preliminary data.</text>
</comment>
<reference evidence="2 3" key="1">
    <citation type="submission" date="2021-10" db="EMBL/GenBank/DDBJ databases">
        <title>Draft genome of Aestuariibacter halophilus JC2043.</title>
        <authorList>
            <person name="Emsley S.A."/>
            <person name="Pfannmuller K.M."/>
            <person name="Ushijima B."/>
            <person name="Saw J.H."/>
            <person name="Videau P."/>
        </authorList>
    </citation>
    <scope>NUCLEOTIDE SEQUENCE [LARGE SCALE GENOMIC DNA]</scope>
    <source>
        <strain evidence="2 3">JC2043</strain>
    </source>
</reference>
<dbReference type="RefSeq" id="WP_229162220.1">
    <property type="nucleotide sequence ID" value="NZ_JAJEWP010000006.1"/>
</dbReference>
<feature type="domain" description="Glucose/Sorbosone dehydrogenase" evidence="1">
    <location>
        <begin position="48"/>
        <end position="375"/>
    </location>
</feature>
<keyword evidence="3" id="KW-1185">Reference proteome</keyword>
<dbReference type="InterPro" id="IPR012938">
    <property type="entry name" value="Glc/Sorbosone_DH"/>
</dbReference>
<protein>
    <submittedName>
        <fullName evidence="2">PQQ-dependent sugar dehydrogenase</fullName>
    </submittedName>
</protein>
<dbReference type="EMBL" id="JAJEWP010000006">
    <property type="protein sequence ID" value="MCC2617826.1"/>
    <property type="molecule type" value="Genomic_DNA"/>
</dbReference>
<dbReference type="PANTHER" id="PTHR19328:SF75">
    <property type="entry name" value="ALDOSE SUGAR DEHYDROGENASE YLII"/>
    <property type="match status" value="1"/>
</dbReference>
<accession>A0ABS8GCJ1</accession>
<dbReference type="Pfam" id="PF07995">
    <property type="entry name" value="GSDH"/>
    <property type="match status" value="1"/>
</dbReference>
<evidence type="ECO:0000313" key="3">
    <source>
        <dbReference type="Proteomes" id="UP001520878"/>
    </source>
</evidence>
<dbReference type="InterPro" id="IPR011042">
    <property type="entry name" value="6-blade_b-propeller_TolB-like"/>
</dbReference>
<dbReference type="Gene3D" id="2.120.10.30">
    <property type="entry name" value="TolB, C-terminal domain"/>
    <property type="match status" value="1"/>
</dbReference>
<evidence type="ECO:0000313" key="2">
    <source>
        <dbReference type="EMBL" id="MCC2617826.1"/>
    </source>
</evidence>
<gene>
    <name evidence="2" type="ORF">LJ739_16360</name>
</gene>
<dbReference type="Proteomes" id="UP001520878">
    <property type="component" value="Unassembled WGS sequence"/>
</dbReference>
<name>A0ABS8GCJ1_9ALTE</name>
<dbReference type="SUPFAM" id="SSF50952">
    <property type="entry name" value="Soluble quinoprotein glucose dehydrogenase"/>
    <property type="match status" value="1"/>
</dbReference>
<organism evidence="2 3">
    <name type="scientific">Fluctibacter halophilus</name>
    <dbReference type="NCBI Taxonomy" id="226011"/>
    <lineage>
        <taxon>Bacteria</taxon>
        <taxon>Pseudomonadati</taxon>
        <taxon>Pseudomonadota</taxon>
        <taxon>Gammaproteobacteria</taxon>
        <taxon>Alteromonadales</taxon>
        <taxon>Alteromonadaceae</taxon>
        <taxon>Fluctibacter</taxon>
    </lineage>
</organism>
<sequence length="379" mass="42234">MIDENDDGVKPMNFLRTRVWGMMTVILCTLVSPAKSADFSLQTVEQGLDRPWSLAFMPDASMLITLRGGQLLHIKEGQRSMIEGLPDDIYVAGQGGLHDVVLHPKFADNGWVYLSYAAGSADCNQLRVVRGQIHQHQWQQQQDVLRVMPCKDTPVHYGARMAFLPDNTLVVTTGDGFDYREDAQRQDNQLGKTLRVTDTGGVPDDNPFATSDSPLAQRVFSIGHRNPQGLAYDSIRRVLIAHEHGPAGGDEINVIHAGQNYGWPVATHGRDYSGARISPFTSYTGMNDPLLDWTPSIAPSGLLVYWGSMFREWEGDLFVGALKDKALIRVEMDGLHVVAQETLLADRQQRIRDVRKHPDGSIYVLTDGEQAELLRLYKP</sequence>
<dbReference type="PANTHER" id="PTHR19328">
    <property type="entry name" value="HEDGEHOG-INTERACTING PROTEIN"/>
    <property type="match status" value="1"/>
</dbReference>
<proteinExistence type="predicted"/>